<dbReference type="EMBL" id="PVLQ01000012">
    <property type="protein sequence ID" value="PRD66432.1"/>
    <property type="molecule type" value="Genomic_DNA"/>
</dbReference>
<dbReference type="AlphaFoldDB" id="A0A2S9K7Q5"/>
<organism evidence="1 2">
    <name type="scientific">Malikia granosa</name>
    <dbReference type="NCBI Taxonomy" id="263067"/>
    <lineage>
        <taxon>Bacteria</taxon>
        <taxon>Pseudomonadati</taxon>
        <taxon>Pseudomonadota</taxon>
        <taxon>Betaproteobacteria</taxon>
        <taxon>Burkholderiales</taxon>
        <taxon>Comamonadaceae</taxon>
        <taxon>Malikia</taxon>
    </lineage>
</organism>
<reference evidence="1 2" key="1">
    <citation type="submission" date="2018-03" db="EMBL/GenBank/DDBJ databases">
        <title>Comparative genomics illustrates the genes involved in a hyperalkaliphilic mechanisms of Serpentinomonas isolated from highly-alkaline calcium-rich serpentinized springs.</title>
        <authorList>
            <person name="Suzuki S."/>
            <person name="Ishii S."/>
            <person name="Walworth N."/>
            <person name="Bird L."/>
            <person name="Kuenen J.G."/>
            <person name="Nealson K.H."/>
        </authorList>
    </citation>
    <scope>NUCLEOTIDE SEQUENCE [LARGE SCALE GENOMIC DNA]</scope>
    <source>
        <strain evidence="1 2">P1</strain>
    </source>
</reference>
<accession>A0A2S9K7Q5</accession>
<comment type="caution">
    <text evidence="1">The sequence shown here is derived from an EMBL/GenBank/DDBJ whole genome shotgun (WGS) entry which is preliminary data.</text>
</comment>
<sequence length="225" mass="25183">MTEIGKQQLSDALISTLDEFRNGQVVSREEQRNRRFNLLHRALLNDDAWMLDTHSDDLALDAIELLAQVLRQGHPTPEMITILADFLDSVLSRADSSLTARDEETKLARRIMGHQPNGRPNSKRPLQRALAAFEMHSANGSSQEEAERAAYDAYQVALGHPDRNYASSLTRNVNVTRGASVVIVTEAERLLDNTIRPELRKAGLIAPKARGRKPLQDNFNTEPLP</sequence>
<evidence type="ECO:0000313" key="1">
    <source>
        <dbReference type="EMBL" id="PRD66432.1"/>
    </source>
</evidence>
<protein>
    <submittedName>
        <fullName evidence="1">Uncharacterized protein</fullName>
    </submittedName>
</protein>
<name>A0A2S9K7Q5_9BURK</name>
<dbReference type="Proteomes" id="UP000238589">
    <property type="component" value="Unassembled WGS sequence"/>
</dbReference>
<gene>
    <name evidence="1" type="ORF">C6P64_03835</name>
</gene>
<proteinExistence type="predicted"/>
<dbReference type="RefSeq" id="WP_105747273.1">
    <property type="nucleotide sequence ID" value="NZ_PVLQ01000012.1"/>
</dbReference>
<keyword evidence="2" id="KW-1185">Reference proteome</keyword>
<evidence type="ECO:0000313" key="2">
    <source>
        <dbReference type="Proteomes" id="UP000238589"/>
    </source>
</evidence>